<proteinExistence type="predicted"/>
<gene>
    <name evidence="1" type="ORF">ACT17_11680</name>
</gene>
<name>A0A0J8UA77_9MYCO</name>
<dbReference type="PATRIC" id="fig|451644.5.peg.2411"/>
<accession>A0A0J8UA77</accession>
<sequence>MTEINILIFDEPESVGSIQTPASMQRALDDFRTNPDRLDTIAQEIEEEIGRRWNLMKPGRTGRASQQGDW</sequence>
<organism evidence="1 2">
    <name type="scientific">Mycolicibacterium conceptionense</name>
    <dbReference type="NCBI Taxonomy" id="451644"/>
    <lineage>
        <taxon>Bacteria</taxon>
        <taxon>Bacillati</taxon>
        <taxon>Actinomycetota</taxon>
        <taxon>Actinomycetes</taxon>
        <taxon>Mycobacteriales</taxon>
        <taxon>Mycobacteriaceae</taxon>
        <taxon>Mycolicibacterium</taxon>
    </lineage>
</organism>
<comment type="caution">
    <text evidence="1">The sequence shown here is derived from an EMBL/GenBank/DDBJ whole genome shotgun (WGS) entry which is preliminary data.</text>
</comment>
<dbReference type="RefSeq" id="WP_048895731.1">
    <property type="nucleotide sequence ID" value="NZ_LFOD01000008.1"/>
</dbReference>
<reference evidence="1 2" key="1">
    <citation type="submission" date="2015-06" db="EMBL/GenBank/DDBJ databases">
        <title>Genome sequence of Mycobacterium conceptionense strain MLE.</title>
        <authorList>
            <person name="Greninger A.L."/>
            <person name="Cunningham G."/>
            <person name="Chiu C.Y."/>
            <person name="Miller S."/>
        </authorList>
    </citation>
    <scope>NUCLEOTIDE SEQUENCE [LARGE SCALE GENOMIC DNA]</scope>
    <source>
        <strain evidence="1 2">MLE</strain>
    </source>
</reference>
<protein>
    <submittedName>
        <fullName evidence="1">Uncharacterized protein</fullName>
    </submittedName>
</protein>
<dbReference type="EMBL" id="LFOD01000008">
    <property type="protein sequence ID" value="KMV18291.1"/>
    <property type="molecule type" value="Genomic_DNA"/>
</dbReference>
<dbReference type="AlphaFoldDB" id="A0A0J8UA77"/>
<evidence type="ECO:0000313" key="2">
    <source>
        <dbReference type="Proteomes" id="UP000037594"/>
    </source>
</evidence>
<evidence type="ECO:0000313" key="1">
    <source>
        <dbReference type="EMBL" id="KMV18291.1"/>
    </source>
</evidence>
<dbReference type="Proteomes" id="UP000037594">
    <property type="component" value="Unassembled WGS sequence"/>
</dbReference>